<accession>A0A0E9WTK1</accession>
<organism evidence="2">
    <name type="scientific">Anguilla anguilla</name>
    <name type="common">European freshwater eel</name>
    <name type="synonym">Muraena anguilla</name>
    <dbReference type="NCBI Taxonomy" id="7936"/>
    <lineage>
        <taxon>Eukaryota</taxon>
        <taxon>Metazoa</taxon>
        <taxon>Chordata</taxon>
        <taxon>Craniata</taxon>
        <taxon>Vertebrata</taxon>
        <taxon>Euteleostomi</taxon>
        <taxon>Actinopterygii</taxon>
        <taxon>Neopterygii</taxon>
        <taxon>Teleostei</taxon>
        <taxon>Anguilliformes</taxon>
        <taxon>Anguillidae</taxon>
        <taxon>Anguilla</taxon>
    </lineage>
</organism>
<dbReference type="EMBL" id="GBXM01014961">
    <property type="protein sequence ID" value="JAH93616.1"/>
    <property type="molecule type" value="Transcribed_RNA"/>
</dbReference>
<proteinExistence type="predicted"/>
<keyword evidence="1" id="KW-0812">Transmembrane</keyword>
<protein>
    <submittedName>
        <fullName evidence="2">Uncharacterized protein</fullName>
    </submittedName>
</protein>
<dbReference type="AlphaFoldDB" id="A0A0E9WTK1"/>
<keyword evidence="1" id="KW-1133">Transmembrane helix</keyword>
<reference evidence="2" key="2">
    <citation type="journal article" date="2015" name="Fish Shellfish Immunol.">
        <title>Early steps in the European eel (Anguilla anguilla)-Vibrio vulnificus interaction in the gills: Role of the RtxA13 toxin.</title>
        <authorList>
            <person name="Callol A."/>
            <person name="Pajuelo D."/>
            <person name="Ebbesson L."/>
            <person name="Teles M."/>
            <person name="MacKenzie S."/>
            <person name="Amaro C."/>
        </authorList>
    </citation>
    <scope>NUCLEOTIDE SEQUENCE</scope>
</reference>
<name>A0A0E9WTK1_ANGAN</name>
<feature type="transmembrane region" description="Helical" evidence="1">
    <location>
        <begin position="40"/>
        <end position="57"/>
    </location>
</feature>
<evidence type="ECO:0000256" key="1">
    <source>
        <dbReference type="SAM" id="Phobius"/>
    </source>
</evidence>
<keyword evidence="1" id="KW-0472">Membrane</keyword>
<reference evidence="2" key="1">
    <citation type="submission" date="2014-11" db="EMBL/GenBank/DDBJ databases">
        <authorList>
            <person name="Amaro Gonzalez C."/>
        </authorList>
    </citation>
    <scope>NUCLEOTIDE SEQUENCE</scope>
</reference>
<sequence>MENCCCLQIRSEKVQLLRTIAILEYINGGKQLLRLFFKQVYMLILVSTVAINLYNLIV</sequence>
<evidence type="ECO:0000313" key="2">
    <source>
        <dbReference type="EMBL" id="JAH93616.1"/>
    </source>
</evidence>